<protein>
    <submittedName>
        <fullName evidence="1">Uncharacterized protein</fullName>
    </submittedName>
</protein>
<comment type="caution">
    <text evidence="1">The sequence shown here is derived from an EMBL/GenBank/DDBJ whole genome shotgun (WGS) entry which is preliminary data.</text>
</comment>
<evidence type="ECO:0000313" key="1">
    <source>
        <dbReference type="EMBL" id="MFC5604731.1"/>
    </source>
</evidence>
<name>A0ABW0U087_9BACL</name>
<reference evidence="2" key="1">
    <citation type="journal article" date="2019" name="Int. J. Syst. Evol. Microbiol.">
        <title>The Global Catalogue of Microorganisms (GCM) 10K type strain sequencing project: providing services to taxonomists for standard genome sequencing and annotation.</title>
        <authorList>
            <consortium name="The Broad Institute Genomics Platform"/>
            <consortium name="The Broad Institute Genome Sequencing Center for Infectious Disease"/>
            <person name="Wu L."/>
            <person name="Ma J."/>
        </authorList>
    </citation>
    <scope>NUCLEOTIDE SEQUENCE [LARGE SCALE GENOMIC DNA]</scope>
    <source>
        <strain evidence="2">KACC 11299</strain>
    </source>
</reference>
<accession>A0ABW0U087</accession>
<evidence type="ECO:0000313" key="2">
    <source>
        <dbReference type="Proteomes" id="UP001596071"/>
    </source>
</evidence>
<dbReference type="RefSeq" id="WP_381446793.1">
    <property type="nucleotide sequence ID" value="NZ_JBHSNP010000028.1"/>
</dbReference>
<dbReference type="EMBL" id="JBHSNP010000028">
    <property type="protein sequence ID" value="MFC5604731.1"/>
    <property type="molecule type" value="Genomic_DNA"/>
</dbReference>
<organism evidence="1 2">
    <name type="scientific">Sporosarcina koreensis</name>
    <dbReference type="NCBI Taxonomy" id="334735"/>
    <lineage>
        <taxon>Bacteria</taxon>
        <taxon>Bacillati</taxon>
        <taxon>Bacillota</taxon>
        <taxon>Bacilli</taxon>
        <taxon>Bacillales</taxon>
        <taxon>Caryophanaceae</taxon>
        <taxon>Sporosarcina</taxon>
    </lineage>
</organism>
<keyword evidence="2" id="KW-1185">Reference proteome</keyword>
<dbReference type="Proteomes" id="UP001596071">
    <property type="component" value="Unassembled WGS sequence"/>
</dbReference>
<sequence length="200" mass="23145">MELIFQQQSVKLNSSVSTEEIIKKINNLLDKGYYFSHFIADGIEVYDEHEFYLNKNGEHISRLEIIAKTVEEFVNDLLLSTEEYIERANPDLMILAEEFYDNPNAATWERLVQLLEGLQWLDEMLLVIGQSGTVPTNWKAYLTVSAKMQENIQTLSEAVENKDNILIGDIIKYELISVFENLNNEVKQTIDNEGIRHDLN</sequence>
<proteinExistence type="predicted"/>
<gene>
    <name evidence="1" type="ORF">ACFPTP_15965</name>
</gene>